<dbReference type="HAMAP" id="MF_01477">
    <property type="entry name" value="Iojap_RsfS"/>
    <property type="match status" value="1"/>
</dbReference>
<feature type="chain" id="PRO_5043004471" description="Protein Iojap-related, mitochondrial" evidence="2">
    <location>
        <begin position="31"/>
        <end position="247"/>
    </location>
</feature>
<dbReference type="EMBL" id="JBAMMX010000019">
    <property type="protein sequence ID" value="KAK6922365.1"/>
    <property type="molecule type" value="Genomic_DNA"/>
</dbReference>
<gene>
    <name evidence="3" type="ORF">RJ641_012872</name>
</gene>
<keyword evidence="2" id="KW-0732">Signal</keyword>
<dbReference type="InterPro" id="IPR043519">
    <property type="entry name" value="NT_sf"/>
</dbReference>
<dbReference type="SUPFAM" id="SSF81301">
    <property type="entry name" value="Nucleotidyltransferase"/>
    <property type="match status" value="1"/>
</dbReference>
<dbReference type="GO" id="GO:0043023">
    <property type="term" value="F:ribosomal large subunit binding"/>
    <property type="evidence" value="ECO:0007669"/>
    <property type="project" value="TreeGrafter"/>
</dbReference>
<sequence length="247" mass="27503">MLRGLWRGGGAWSSGLFRFMWSALRSRVLSFTTQSSSSSIIQQWKLGFSGLNRTLTSSQVNTFTTTATFDGADDNIGSVRGQKGGLLDLEEIEKVLTDVKADNVKVIPVGKNCDWADFLVIATGRSTWHVKNIAQAIIYKAGLFRAACRWRLGAIPYTHNVKHQTKQKQKGAQRLLLPSVEGQEGGKWIVIDSGTVIIHALDEKARAYYNLENLWTSEVSPKDPDQDLDKALVKVRRKNNSKKPAQK</sequence>
<dbReference type="PANTHER" id="PTHR21043:SF0">
    <property type="entry name" value="MITOCHONDRIAL ASSEMBLY OF RIBOSOMAL LARGE SUBUNIT PROTEIN 1"/>
    <property type="match status" value="1"/>
</dbReference>
<dbReference type="Gene3D" id="3.30.460.10">
    <property type="entry name" value="Beta Polymerase, domain 2"/>
    <property type="match status" value="1"/>
</dbReference>
<dbReference type="AlphaFoldDB" id="A0AAN8Z4H8"/>
<keyword evidence="4" id="KW-1185">Reference proteome</keyword>
<comment type="caution">
    <text evidence="3">The sequence shown here is derived from an EMBL/GenBank/DDBJ whole genome shotgun (WGS) entry which is preliminary data.</text>
</comment>
<evidence type="ECO:0000256" key="1">
    <source>
        <dbReference type="ARBA" id="ARBA00010574"/>
    </source>
</evidence>
<name>A0AAN8Z4H8_9MAGN</name>
<accession>A0AAN8Z4H8</accession>
<reference evidence="3 4" key="1">
    <citation type="submission" date="2023-12" db="EMBL/GenBank/DDBJ databases">
        <title>A high-quality genome assembly for Dillenia turbinata (Dilleniales).</title>
        <authorList>
            <person name="Chanderbali A."/>
        </authorList>
    </citation>
    <scope>NUCLEOTIDE SEQUENCE [LARGE SCALE GENOMIC DNA]</scope>
    <source>
        <strain evidence="3">LSX21</strain>
        <tissue evidence="3">Leaf</tissue>
    </source>
</reference>
<evidence type="ECO:0000256" key="2">
    <source>
        <dbReference type="SAM" id="SignalP"/>
    </source>
</evidence>
<organism evidence="3 4">
    <name type="scientific">Dillenia turbinata</name>
    <dbReference type="NCBI Taxonomy" id="194707"/>
    <lineage>
        <taxon>Eukaryota</taxon>
        <taxon>Viridiplantae</taxon>
        <taxon>Streptophyta</taxon>
        <taxon>Embryophyta</taxon>
        <taxon>Tracheophyta</taxon>
        <taxon>Spermatophyta</taxon>
        <taxon>Magnoliopsida</taxon>
        <taxon>eudicotyledons</taxon>
        <taxon>Gunneridae</taxon>
        <taxon>Pentapetalae</taxon>
        <taxon>Dilleniales</taxon>
        <taxon>Dilleniaceae</taxon>
        <taxon>Dillenia</taxon>
    </lineage>
</organism>
<proteinExistence type="inferred from homology"/>
<feature type="signal peptide" evidence="2">
    <location>
        <begin position="1"/>
        <end position="30"/>
    </location>
</feature>
<feature type="non-terminal residue" evidence="3">
    <location>
        <position position="247"/>
    </location>
</feature>
<dbReference type="PANTHER" id="PTHR21043">
    <property type="entry name" value="IOJAP SUPERFAMILY ORTHOLOG"/>
    <property type="match status" value="1"/>
</dbReference>
<evidence type="ECO:0000313" key="3">
    <source>
        <dbReference type="EMBL" id="KAK6922365.1"/>
    </source>
</evidence>
<protein>
    <recommendedName>
        <fullName evidence="5">Protein Iojap-related, mitochondrial</fullName>
    </recommendedName>
</protein>
<evidence type="ECO:0008006" key="5">
    <source>
        <dbReference type="Google" id="ProtNLM"/>
    </source>
</evidence>
<dbReference type="GO" id="GO:0090071">
    <property type="term" value="P:negative regulation of ribosome biogenesis"/>
    <property type="evidence" value="ECO:0007669"/>
    <property type="project" value="TreeGrafter"/>
</dbReference>
<dbReference type="Proteomes" id="UP001370490">
    <property type="component" value="Unassembled WGS sequence"/>
</dbReference>
<dbReference type="InterPro" id="IPR004394">
    <property type="entry name" value="Iojap/RsfS/C7orf30"/>
</dbReference>
<evidence type="ECO:0000313" key="4">
    <source>
        <dbReference type="Proteomes" id="UP001370490"/>
    </source>
</evidence>
<dbReference type="GO" id="GO:0017148">
    <property type="term" value="P:negative regulation of translation"/>
    <property type="evidence" value="ECO:0007669"/>
    <property type="project" value="TreeGrafter"/>
</dbReference>
<comment type="similarity">
    <text evidence="1">Belongs to the Iojap/RsfS family.</text>
</comment>
<dbReference type="Pfam" id="PF02410">
    <property type="entry name" value="RsfS"/>
    <property type="match status" value="1"/>
</dbReference>